<dbReference type="RefSeq" id="WP_115823589.1">
    <property type="nucleotide sequence ID" value="NZ_QUAE01000007.1"/>
</dbReference>
<dbReference type="Proteomes" id="UP000256305">
    <property type="component" value="Unassembled WGS sequence"/>
</dbReference>
<protein>
    <recommendedName>
        <fullName evidence="3">DUF3794 domain-containing protein</fullName>
    </recommendedName>
</protein>
<evidence type="ECO:0000313" key="2">
    <source>
        <dbReference type="Proteomes" id="UP000256305"/>
    </source>
</evidence>
<evidence type="ECO:0008006" key="3">
    <source>
        <dbReference type="Google" id="ProtNLM"/>
    </source>
</evidence>
<organism evidence="1 2">
    <name type="scientific">Halobacillus trueperi</name>
    <dbReference type="NCBI Taxonomy" id="156205"/>
    <lineage>
        <taxon>Bacteria</taxon>
        <taxon>Bacillati</taxon>
        <taxon>Bacillota</taxon>
        <taxon>Bacilli</taxon>
        <taxon>Bacillales</taxon>
        <taxon>Bacillaceae</taxon>
        <taxon>Halobacillus</taxon>
    </lineage>
</organism>
<gene>
    <name evidence="1" type="ORF">DYE48_10525</name>
</gene>
<sequence>MQAKKLNGGQELICINVDKVYDWVLEERSFEFTLDPETGIPFLPGLAAYDFDGATVSCEVEPDPTNPIDVLERDDRSYVIDGEPVILQQLNIRKNFIITLQITLADGTVLTSTPPAAGANPLAIARCEQVVLCAPEGTDVEVTYTDLDCFVCSTGEISLDEVLGINFSDLRINIISCQSIQSTFPVTVEFLAEFCEPRDVLPTPCPAPVRPDQCPVVFPAFGNGNNGDNG</sequence>
<evidence type="ECO:0000313" key="1">
    <source>
        <dbReference type="EMBL" id="REJ09146.1"/>
    </source>
</evidence>
<keyword evidence="2" id="KW-1185">Reference proteome</keyword>
<proteinExistence type="predicted"/>
<accession>A0A3E0J865</accession>
<dbReference type="AlphaFoldDB" id="A0A3E0J865"/>
<dbReference type="EMBL" id="QUAE01000007">
    <property type="protein sequence ID" value="REJ09146.1"/>
    <property type="molecule type" value="Genomic_DNA"/>
</dbReference>
<name>A0A3E0J865_9BACI</name>
<reference evidence="1 2" key="1">
    <citation type="submission" date="2018-08" db="EMBL/GenBank/DDBJ databases">
        <title>Genome sequence of Halobacillus trueperi KCTC 3686.</title>
        <authorList>
            <person name="Cho K.H."/>
            <person name="Kwak M.-J."/>
            <person name="Kim B.-Y."/>
            <person name="Chun J."/>
        </authorList>
    </citation>
    <scope>NUCLEOTIDE SEQUENCE [LARGE SCALE GENOMIC DNA]</scope>
    <source>
        <strain evidence="1 2">KCTC 3686</strain>
    </source>
</reference>
<comment type="caution">
    <text evidence="1">The sequence shown here is derived from an EMBL/GenBank/DDBJ whole genome shotgun (WGS) entry which is preliminary data.</text>
</comment>